<evidence type="ECO:0000256" key="1">
    <source>
        <dbReference type="ARBA" id="ARBA00023015"/>
    </source>
</evidence>
<dbReference type="InterPro" id="IPR036390">
    <property type="entry name" value="WH_DNA-bd_sf"/>
</dbReference>
<dbReference type="Proteomes" id="UP000660745">
    <property type="component" value="Unassembled WGS sequence"/>
</dbReference>
<proteinExistence type="predicted"/>
<keyword evidence="3" id="KW-0804">Transcription</keyword>
<keyword evidence="1" id="KW-0805">Transcription regulation</keyword>
<keyword evidence="2" id="KW-0238">DNA-binding</keyword>
<gene>
    <name evidence="5" type="ORF">GCM10012278_11530</name>
</gene>
<comment type="caution">
    <text evidence="5">The sequence shown here is derived from an EMBL/GenBank/DDBJ whole genome shotgun (WGS) entry which is preliminary data.</text>
</comment>
<dbReference type="SUPFAM" id="SSF46785">
    <property type="entry name" value="Winged helix' DNA-binding domain"/>
    <property type="match status" value="1"/>
</dbReference>
<organism evidence="5 6">
    <name type="scientific">Nonomuraea glycinis</name>
    <dbReference type="NCBI Taxonomy" id="2047744"/>
    <lineage>
        <taxon>Bacteria</taxon>
        <taxon>Bacillati</taxon>
        <taxon>Actinomycetota</taxon>
        <taxon>Actinomycetes</taxon>
        <taxon>Streptosporangiales</taxon>
        <taxon>Streptosporangiaceae</taxon>
        <taxon>Nonomuraea</taxon>
    </lineage>
</organism>
<protein>
    <submittedName>
        <fullName evidence="5">Transcriptional regulator</fullName>
    </submittedName>
</protein>
<evidence type="ECO:0000313" key="6">
    <source>
        <dbReference type="Proteomes" id="UP000660745"/>
    </source>
</evidence>
<dbReference type="RefSeq" id="WP_189137428.1">
    <property type="nucleotide sequence ID" value="NZ_BMNK01000002.1"/>
</dbReference>
<keyword evidence="6" id="KW-1185">Reference proteome</keyword>
<evidence type="ECO:0000256" key="3">
    <source>
        <dbReference type="ARBA" id="ARBA00023163"/>
    </source>
</evidence>
<reference evidence="5" key="2">
    <citation type="submission" date="2020-09" db="EMBL/GenBank/DDBJ databases">
        <authorList>
            <person name="Sun Q."/>
            <person name="Zhou Y."/>
        </authorList>
    </citation>
    <scope>NUCLEOTIDE SEQUENCE</scope>
    <source>
        <strain evidence="5">CGMCC 4.7430</strain>
    </source>
</reference>
<dbReference type="Pfam" id="PF01638">
    <property type="entry name" value="HxlR"/>
    <property type="match status" value="1"/>
</dbReference>
<accession>A0A918A120</accession>
<dbReference type="InterPro" id="IPR036388">
    <property type="entry name" value="WH-like_DNA-bd_sf"/>
</dbReference>
<evidence type="ECO:0000256" key="2">
    <source>
        <dbReference type="ARBA" id="ARBA00023125"/>
    </source>
</evidence>
<dbReference type="PROSITE" id="PS51118">
    <property type="entry name" value="HTH_HXLR"/>
    <property type="match status" value="1"/>
</dbReference>
<evidence type="ECO:0000259" key="4">
    <source>
        <dbReference type="PROSITE" id="PS51118"/>
    </source>
</evidence>
<reference evidence="5" key="1">
    <citation type="journal article" date="2014" name="Int. J. Syst. Evol. Microbiol.">
        <title>Complete genome sequence of Corynebacterium casei LMG S-19264T (=DSM 44701T), isolated from a smear-ripened cheese.</title>
        <authorList>
            <consortium name="US DOE Joint Genome Institute (JGI-PGF)"/>
            <person name="Walter F."/>
            <person name="Albersmeier A."/>
            <person name="Kalinowski J."/>
            <person name="Ruckert C."/>
        </authorList>
    </citation>
    <scope>NUCLEOTIDE SEQUENCE</scope>
    <source>
        <strain evidence="5">CGMCC 4.7430</strain>
    </source>
</reference>
<sequence length="145" mass="16803">MEDGTSKSLGYFDGTVPDDDYDIRQWDVREGCEVRQILDRVADKWSLLVIALLDCQSLRFTQLRREIDGVSQRMLSVTLRQLERDGLVDRTVHPVVPPRVDYALTPLGRTLHETIKSLVTWTEQHQQEIAEARAAYDARREMMET</sequence>
<dbReference type="InterPro" id="IPR002577">
    <property type="entry name" value="HTH_HxlR"/>
</dbReference>
<feature type="domain" description="HTH hxlR-type" evidence="4">
    <location>
        <begin position="32"/>
        <end position="130"/>
    </location>
</feature>
<evidence type="ECO:0000313" key="5">
    <source>
        <dbReference type="EMBL" id="GGP02813.1"/>
    </source>
</evidence>
<dbReference type="EMBL" id="BMNK01000002">
    <property type="protein sequence ID" value="GGP02813.1"/>
    <property type="molecule type" value="Genomic_DNA"/>
</dbReference>
<dbReference type="PANTHER" id="PTHR33204:SF39">
    <property type="entry name" value="TRANSCRIPTIONAL REGULATORY PROTEIN"/>
    <property type="match status" value="1"/>
</dbReference>
<dbReference type="PANTHER" id="PTHR33204">
    <property type="entry name" value="TRANSCRIPTIONAL REGULATOR, MARR FAMILY"/>
    <property type="match status" value="1"/>
</dbReference>
<name>A0A918A120_9ACTN</name>
<dbReference type="AlphaFoldDB" id="A0A918A120"/>
<dbReference type="GO" id="GO:0003677">
    <property type="term" value="F:DNA binding"/>
    <property type="evidence" value="ECO:0007669"/>
    <property type="project" value="UniProtKB-KW"/>
</dbReference>
<dbReference type="Gene3D" id="1.10.10.10">
    <property type="entry name" value="Winged helix-like DNA-binding domain superfamily/Winged helix DNA-binding domain"/>
    <property type="match status" value="1"/>
</dbReference>